<evidence type="ECO:0000256" key="1">
    <source>
        <dbReference type="SAM" id="Phobius"/>
    </source>
</evidence>
<feature type="transmembrane region" description="Helical" evidence="1">
    <location>
        <begin position="64"/>
        <end position="84"/>
    </location>
</feature>
<protein>
    <submittedName>
        <fullName evidence="2">DUF2214 domain-containing protein</fullName>
    </submittedName>
</protein>
<evidence type="ECO:0000313" key="3">
    <source>
        <dbReference type="Proteomes" id="UP001628091"/>
    </source>
</evidence>
<keyword evidence="3" id="KW-1185">Reference proteome</keyword>
<accession>A0ABQ0GYL3</accession>
<name>A0ABQ0GYL3_9HYPH</name>
<comment type="caution">
    <text evidence="2">The sequence shown here is derived from an EMBL/GenBank/DDBJ whole genome shotgun (WGS) entry which is preliminary data.</text>
</comment>
<feature type="transmembrane region" description="Helical" evidence="1">
    <location>
        <begin position="21"/>
        <end position="44"/>
    </location>
</feature>
<organism evidence="2 3">
    <name type="scientific">Phyllobacterium phragmitis</name>
    <dbReference type="NCBI Taxonomy" id="2670329"/>
    <lineage>
        <taxon>Bacteria</taxon>
        <taxon>Pseudomonadati</taxon>
        <taxon>Pseudomonadota</taxon>
        <taxon>Alphaproteobacteria</taxon>
        <taxon>Hyphomicrobiales</taxon>
        <taxon>Phyllobacteriaceae</taxon>
        <taxon>Phyllobacterium</taxon>
    </lineage>
</organism>
<sequence>MELLQALSEWPIAAALRRSSLAYLLVNAAHIFAIGLLVGSIVTLDLRILGLFRRFPLSALGPPLAHMAAAGLVLAIATGLLLFTVRPVAYAQNSAFLAKLALVGFGIANALLLHFGRHWRLALAGSGAPSIEVRLAAFLSIVLWAGTVIAGRWIGFL</sequence>
<dbReference type="EMBL" id="BAAFZP010000001">
    <property type="protein sequence ID" value="GAB1581746.1"/>
    <property type="molecule type" value="Genomic_DNA"/>
</dbReference>
<keyword evidence="1" id="KW-0472">Membrane</keyword>
<keyword evidence="1" id="KW-0812">Transmembrane</keyword>
<reference evidence="2 3" key="1">
    <citation type="submission" date="2024-10" db="EMBL/GenBank/DDBJ databases">
        <title>Isolation, draft genome sequencing and identification of Phyllobacterium sp. NSA23, isolated from leaf soil.</title>
        <authorList>
            <person name="Akita H."/>
        </authorList>
    </citation>
    <scope>NUCLEOTIDE SEQUENCE [LARGE SCALE GENOMIC DNA]</scope>
    <source>
        <strain evidence="2 3">NSA23</strain>
    </source>
</reference>
<dbReference type="RefSeq" id="WP_407864528.1">
    <property type="nucleotide sequence ID" value="NZ_BAAFZP010000001.1"/>
</dbReference>
<keyword evidence="1" id="KW-1133">Transmembrane helix</keyword>
<feature type="transmembrane region" description="Helical" evidence="1">
    <location>
        <begin position="135"/>
        <end position="155"/>
    </location>
</feature>
<evidence type="ECO:0000313" key="2">
    <source>
        <dbReference type="EMBL" id="GAB1581746.1"/>
    </source>
</evidence>
<gene>
    <name evidence="2" type="ORF">PPNSA23_16890</name>
</gene>
<feature type="transmembrane region" description="Helical" evidence="1">
    <location>
        <begin position="96"/>
        <end position="115"/>
    </location>
</feature>
<dbReference type="Proteomes" id="UP001628091">
    <property type="component" value="Unassembled WGS sequence"/>
</dbReference>
<proteinExistence type="predicted"/>